<dbReference type="PANTHER" id="PTHR31126:SF10">
    <property type="entry name" value="PROTEIN PHOSPHATASE, PUTATIVE (AFU_ORTHOLOGUE AFUA_6G06650)-RELATED"/>
    <property type="match status" value="1"/>
</dbReference>
<dbReference type="Pfam" id="PF13350">
    <property type="entry name" value="Y_phosphatase3"/>
    <property type="match status" value="1"/>
</dbReference>
<dbReference type="InterPro" id="IPR029021">
    <property type="entry name" value="Prot-tyrosine_phosphatase-like"/>
</dbReference>
<evidence type="ECO:0000259" key="1">
    <source>
        <dbReference type="PROSITE" id="PS50056"/>
    </source>
</evidence>
<dbReference type="InterPro" id="IPR026893">
    <property type="entry name" value="Tyr/Ser_Pase_IphP-type"/>
</dbReference>
<dbReference type="EMBL" id="JAPCWZ010000007">
    <property type="protein sequence ID" value="KAK8857185.1"/>
    <property type="molecule type" value="Genomic_DNA"/>
</dbReference>
<feature type="domain" description="Tyrosine specific protein phosphatases" evidence="1">
    <location>
        <begin position="170"/>
        <end position="250"/>
    </location>
</feature>
<dbReference type="Proteomes" id="UP001390339">
    <property type="component" value="Unassembled WGS sequence"/>
</dbReference>
<dbReference type="InterPro" id="IPR000387">
    <property type="entry name" value="Tyr_Pase_dom"/>
</dbReference>
<reference evidence="2 3" key="1">
    <citation type="journal article" date="2024" name="IMA Fungus">
        <title>Apiospora arundinis, a panoply of carbohydrate-active enzymes and secondary metabolites.</title>
        <authorList>
            <person name="Sorensen T."/>
            <person name="Petersen C."/>
            <person name="Muurmann A.T."/>
            <person name="Christiansen J.V."/>
            <person name="Brundto M.L."/>
            <person name="Overgaard C.K."/>
            <person name="Boysen A.T."/>
            <person name="Wollenberg R.D."/>
            <person name="Larsen T.O."/>
            <person name="Sorensen J.L."/>
            <person name="Nielsen K.L."/>
            <person name="Sondergaard T.E."/>
        </authorList>
    </citation>
    <scope>NUCLEOTIDE SEQUENCE [LARGE SCALE GENOMIC DNA]</scope>
    <source>
        <strain evidence="2 3">AAU 773</strain>
    </source>
</reference>
<sequence>MGDMDQPKLDNILNFRDVAQTVNTQCGKRLVREGVLFRSARPDDASPEDRRRLKEQYGIKTVIDLRTKTEHAKQAEKRQADLKVPALLQSNAALAEPVKIPGLRYLEIKITGGKFEKFLISQLSWLGYFKLIFLYLLGHRIAAIRVMSQEVMLPRGLVGLGLDTLDHSGADILEALDAFLETGRVDGSSGASLPILIHCTQGKDRTGLVVALVLMVLGVPLEAISHDYLLTQRELETEREARIAEIEEIGLTPEWGDCPPDFVARIHEHLVSRYGGVDAYLDSIEFGSDKRRRLVEVLGA</sequence>
<dbReference type="SUPFAM" id="SSF52799">
    <property type="entry name" value="(Phosphotyrosine protein) phosphatases II"/>
    <property type="match status" value="1"/>
</dbReference>
<dbReference type="PROSITE" id="PS50056">
    <property type="entry name" value="TYR_PHOSPHATASE_2"/>
    <property type="match status" value="1"/>
</dbReference>
<accession>A0ABR2I5E7</accession>
<proteinExistence type="predicted"/>
<protein>
    <submittedName>
        <fullName evidence="2">Tyrosine/serine protein phosphatase</fullName>
    </submittedName>
</protein>
<evidence type="ECO:0000313" key="2">
    <source>
        <dbReference type="EMBL" id="KAK8857185.1"/>
    </source>
</evidence>
<dbReference type="PANTHER" id="PTHR31126">
    <property type="entry name" value="TYROSINE-PROTEIN PHOSPHATASE"/>
    <property type="match status" value="1"/>
</dbReference>
<organism evidence="2 3">
    <name type="scientific">Apiospora arundinis</name>
    <dbReference type="NCBI Taxonomy" id="335852"/>
    <lineage>
        <taxon>Eukaryota</taxon>
        <taxon>Fungi</taxon>
        <taxon>Dikarya</taxon>
        <taxon>Ascomycota</taxon>
        <taxon>Pezizomycotina</taxon>
        <taxon>Sordariomycetes</taxon>
        <taxon>Xylariomycetidae</taxon>
        <taxon>Amphisphaeriales</taxon>
        <taxon>Apiosporaceae</taxon>
        <taxon>Apiospora</taxon>
    </lineage>
</organism>
<dbReference type="Gene3D" id="3.90.190.10">
    <property type="entry name" value="Protein tyrosine phosphatase superfamily"/>
    <property type="match status" value="1"/>
</dbReference>
<dbReference type="InterPro" id="IPR016130">
    <property type="entry name" value="Tyr_Pase_AS"/>
</dbReference>
<dbReference type="PROSITE" id="PS00383">
    <property type="entry name" value="TYR_PHOSPHATASE_1"/>
    <property type="match status" value="1"/>
</dbReference>
<name>A0ABR2I5E7_9PEZI</name>
<evidence type="ECO:0000313" key="3">
    <source>
        <dbReference type="Proteomes" id="UP001390339"/>
    </source>
</evidence>
<comment type="caution">
    <text evidence="2">The sequence shown here is derived from an EMBL/GenBank/DDBJ whole genome shotgun (WGS) entry which is preliminary data.</text>
</comment>
<keyword evidence="3" id="KW-1185">Reference proteome</keyword>
<gene>
    <name evidence="2" type="ORF">PGQ11_013097</name>
</gene>